<evidence type="ECO:0000256" key="8">
    <source>
        <dbReference type="ARBA" id="ARBA00023224"/>
    </source>
</evidence>
<keyword evidence="7" id="KW-0675">Receptor</keyword>
<dbReference type="GO" id="GO:0005886">
    <property type="term" value="C:plasma membrane"/>
    <property type="evidence" value="ECO:0007669"/>
    <property type="project" value="UniProtKB-SubCell"/>
</dbReference>
<keyword evidence="13" id="KW-1185">Reference proteome</keyword>
<evidence type="ECO:0000256" key="5">
    <source>
        <dbReference type="ARBA" id="ARBA00023040"/>
    </source>
</evidence>
<keyword evidence="8" id="KW-0807">Transducer</keyword>
<comment type="subcellular location">
    <subcellularLocation>
        <location evidence="1">Cell membrane</location>
        <topology evidence="1">Multi-pass membrane protein</topology>
    </subcellularLocation>
</comment>
<feature type="transmembrane region" description="Helical" evidence="10">
    <location>
        <begin position="145"/>
        <end position="172"/>
    </location>
</feature>
<evidence type="ECO:0000256" key="6">
    <source>
        <dbReference type="ARBA" id="ARBA00023136"/>
    </source>
</evidence>
<accession>A0A9D4E0C6</accession>
<keyword evidence="3 10" id="KW-0812">Transmembrane</keyword>
<keyword evidence="6 10" id="KW-0472">Membrane</keyword>
<protein>
    <recommendedName>
        <fullName evidence="11">G-protein coupled receptors family 1 profile domain-containing protein</fullName>
    </recommendedName>
</protein>
<dbReference type="PANTHER" id="PTHR24248">
    <property type="entry name" value="ADRENERGIC RECEPTOR-RELATED G-PROTEIN COUPLED RECEPTOR"/>
    <property type="match status" value="1"/>
</dbReference>
<feature type="compositionally biased region" description="Basic and acidic residues" evidence="9">
    <location>
        <begin position="24"/>
        <end position="37"/>
    </location>
</feature>
<dbReference type="AlphaFoldDB" id="A0A9D4E0C6"/>
<dbReference type="SUPFAM" id="SSF81321">
    <property type="entry name" value="Family A G protein-coupled receptor-like"/>
    <property type="match status" value="1"/>
</dbReference>
<sequence>MGIYIKLARRRNSKKIRRSLSTSDGKRKTSSESEGSLEKMDIITSVSNGNRRKSVMENILSTIRRLSYGHPGSLSSQNNNFHVQTYKSCVINGRSVSIDYASLPYHHGKSSSLYRAPKLPCLAHTSKDEADAAVRDFLLRQDNKALFALAMLVLTFVICWSPFILCKIIFSICPSNLPNWALQLSGWVLACSAALNPFLYGLGSSDFRKITQRFICGKKSITRRGTRLNAYNQVPHSYDMTGIKHCTIYTNRRIINAEPHSHA</sequence>
<evidence type="ECO:0000313" key="13">
    <source>
        <dbReference type="Proteomes" id="UP000828390"/>
    </source>
</evidence>
<evidence type="ECO:0000256" key="1">
    <source>
        <dbReference type="ARBA" id="ARBA00004651"/>
    </source>
</evidence>
<feature type="transmembrane region" description="Helical" evidence="10">
    <location>
        <begin position="184"/>
        <end position="203"/>
    </location>
</feature>
<evidence type="ECO:0000256" key="3">
    <source>
        <dbReference type="ARBA" id="ARBA00022692"/>
    </source>
</evidence>
<evidence type="ECO:0000256" key="2">
    <source>
        <dbReference type="ARBA" id="ARBA00022475"/>
    </source>
</evidence>
<reference evidence="12" key="1">
    <citation type="journal article" date="2019" name="bioRxiv">
        <title>The Genome of the Zebra Mussel, Dreissena polymorpha: A Resource for Invasive Species Research.</title>
        <authorList>
            <person name="McCartney M.A."/>
            <person name="Auch B."/>
            <person name="Kono T."/>
            <person name="Mallez S."/>
            <person name="Zhang Y."/>
            <person name="Obille A."/>
            <person name="Becker A."/>
            <person name="Abrahante J.E."/>
            <person name="Garbe J."/>
            <person name="Badalamenti J.P."/>
            <person name="Herman A."/>
            <person name="Mangelson H."/>
            <person name="Liachko I."/>
            <person name="Sullivan S."/>
            <person name="Sone E.D."/>
            <person name="Koren S."/>
            <person name="Silverstein K.A.T."/>
            <person name="Beckman K.B."/>
            <person name="Gohl D.M."/>
        </authorList>
    </citation>
    <scope>NUCLEOTIDE SEQUENCE</scope>
    <source>
        <strain evidence="12">Duluth1</strain>
        <tissue evidence="12">Whole animal</tissue>
    </source>
</reference>
<organism evidence="12 13">
    <name type="scientific">Dreissena polymorpha</name>
    <name type="common">Zebra mussel</name>
    <name type="synonym">Mytilus polymorpha</name>
    <dbReference type="NCBI Taxonomy" id="45954"/>
    <lineage>
        <taxon>Eukaryota</taxon>
        <taxon>Metazoa</taxon>
        <taxon>Spiralia</taxon>
        <taxon>Lophotrochozoa</taxon>
        <taxon>Mollusca</taxon>
        <taxon>Bivalvia</taxon>
        <taxon>Autobranchia</taxon>
        <taxon>Heteroconchia</taxon>
        <taxon>Euheterodonta</taxon>
        <taxon>Imparidentia</taxon>
        <taxon>Neoheterodontei</taxon>
        <taxon>Myida</taxon>
        <taxon>Dreissenoidea</taxon>
        <taxon>Dreissenidae</taxon>
        <taxon>Dreissena</taxon>
    </lineage>
</organism>
<evidence type="ECO:0000259" key="11">
    <source>
        <dbReference type="PROSITE" id="PS50262"/>
    </source>
</evidence>
<dbReference type="Pfam" id="PF00001">
    <property type="entry name" value="7tm_1"/>
    <property type="match status" value="1"/>
</dbReference>
<dbReference type="EMBL" id="JAIWYP010000009">
    <property type="protein sequence ID" value="KAH3771417.1"/>
    <property type="molecule type" value="Genomic_DNA"/>
</dbReference>
<dbReference type="InterPro" id="IPR000276">
    <property type="entry name" value="GPCR_Rhodpsn"/>
</dbReference>
<keyword evidence="4 10" id="KW-1133">Transmembrane helix</keyword>
<feature type="region of interest" description="Disordered" evidence="9">
    <location>
        <begin position="14"/>
        <end position="37"/>
    </location>
</feature>
<keyword evidence="2" id="KW-1003">Cell membrane</keyword>
<name>A0A9D4E0C6_DREPO</name>
<comment type="caution">
    <text evidence="12">The sequence shown here is derived from an EMBL/GenBank/DDBJ whole genome shotgun (WGS) entry which is preliminary data.</text>
</comment>
<proteinExistence type="predicted"/>
<dbReference type="Proteomes" id="UP000828390">
    <property type="component" value="Unassembled WGS sequence"/>
</dbReference>
<gene>
    <name evidence="12" type="ORF">DPMN_172734</name>
</gene>
<dbReference type="GO" id="GO:0004930">
    <property type="term" value="F:G protein-coupled receptor activity"/>
    <property type="evidence" value="ECO:0007669"/>
    <property type="project" value="UniProtKB-KW"/>
</dbReference>
<feature type="domain" description="G-protein coupled receptors family 1 profile" evidence="11">
    <location>
        <begin position="1"/>
        <end position="200"/>
    </location>
</feature>
<dbReference type="InterPro" id="IPR017452">
    <property type="entry name" value="GPCR_Rhodpsn_7TM"/>
</dbReference>
<evidence type="ECO:0000256" key="9">
    <source>
        <dbReference type="SAM" id="MobiDB-lite"/>
    </source>
</evidence>
<dbReference type="PROSITE" id="PS50262">
    <property type="entry name" value="G_PROTEIN_RECEP_F1_2"/>
    <property type="match status" value="1"/>
</dbReference>
<dbReference type="PRINTS" id="PR00237">
    <property type="entry name" value="GPCRRHODOPSN"/>
</dbReference>
<evidence type="ECO:0000256" key="7">
    <source>
        <dbReference type="ARBA" id="ARBA00023170"/>
    </source>
</evidence>
<evidence type="ECO:0000256" key="10">
    <source>
        <dbReference type="SAM" id="Phobius"/>
    </source>
</evidence>
<keyword evidence="5" id="KW-0297">G-protein coupled receptor</keyword>
<evidence type="ECO:0000313" key="12">
    <source>
        <dbReference type="EMBL" id="KAH3771417.1"/>
    </source>
</evidence>
<dbReference type="Gene3D" id="1.20.1070.10">
    <property type="entry name" value="Rhodopsin 7-helix transmembrane proteins"/>
    <property type="match status" value="1"/>
</dbReference>
<evidence type="ECO:0000256" key="4">
    <source>
        <dbReference type="ARBA" id="ARBA00022989"/>
    </source>
</evidence>
<reference evidence="12" key="2">
    <citation type="submission" date="2020-11" db="EMBL/GenBank/DDBJ databases">
        <authorList>
            <person name="McCartney M.A."/>
            <person name="Auch B."/>
            <person name="Kono T."/>
            <person name="Mallez S."/>
            <person name="Becker A."/>
            <person name="Gohl D.M."/>
            <person name="Silverstein K.A.T."/>
            <person name="Koren S."/>
            <person name="Bechman K.B."/>
            <person name="Herman A."/>
            <person name="Abrahante J.E."/>
            <person name="Garbe J."/>
        </authorList>
    </citation>
    <scope>NUCLEOTIDE SEQUENCE</scope>
    <source>
        <strain evidence="12">Duluth1</strain>
        <tissue evidence="12">Whole animal</tissue>
    </source>
</reference>